<evidence type="ECO:0000256" key="5">
    <source>
        <dbReference type="ARBA" id="ARBA00022833"/>
    </source>
</evidence>
<comment type="catalytic activity">
    <reaction evidence="1 9">
        <text>D-alanyl-D-alanine + H2O = 2 D-alanine</text>
        <dbReference type="Rhea" id="RHEA:20661"/>
        <dbReference type="ChEBI" id="CHEBI:15377"/>
        <dbReference type="ChEBI" id="CHEBI:57416"/>
        <dbReference type="ChEBI" id="CHEBI:57822"/>
        <dbReference type="EC" id="3.4.13.22"/>
    </reaction>
</comment>
<dbReference type="AlphaFoldDB" id="A0A839F7A0"/>
<keyword evidence="3 9" id="KW-0479">Metal-binding</keyword>
<evidence type="ECO:0000313" key="11">
    <source>
        <dbReference type="EMBL" id="MBA8888094.1"/>
    </source>
</evidence>
<dbReference type="RefSeq" id="WP_310735216.1">
    <property type="nucleotide sequence ID" value="NZ_JACGXL010000003.1"/>
</dbReference>
<dbReference type="GO" id="GO:0071555">
    <property type="term" value="P:cell wall organization"/>
    <property type="evidence" value="ECO:0007669"/>
    <property type="project" value="UniProtKB-KW"/>
</dbReference>
<dbReference type="GO" id="GO:0006508">
    <property type="term" value="P:proteolysis"/>
    <property type="evidence" value="ECO:0007669"/>
    <property type="project" value="UniProtKB-KW"/>
</dbReference>
<keyword evidence="4 9" id="KW-0378">Hydrolase</keyword>
<organism evidence="11 12">
    <name type="scientific">Dokdonella fugitiva</name>
    <dbReference type="NCBI Taxonomy" id="328517"/>
    <lineage>
        <taxon>Bacteria</taxon>
        <taxon>Pseudomonadati</taxon>
        <taxon>Pseudomonadota</taxon>
        <taxon>Gammaproteobacteria</taxon>
        <taxon>Lysobacterales</taxon>
        <taxon>Rhodanobacteraceae</taxon>
        <taxon>Dokdonella</taxon>
    </lineage>
</organism>
<feature type="binding site" evidence="9">
    <location>
        <position position="163"/>
    </location>
    <ligand>
        <name>Zn(2+)</name>
        <dbReference type="ChEBI" id="CHEBI:29105"/>
        <note>catalytic</note>
    </ligand>
</feature>
<comment type="function">
    <text evidence="9">Catalyzes hydrolysis of the D-alanyl-D-alanine dipeptide.</text>
</comment>
<proteinExistence type="inferred from homology"/>
<feature type="active site" description="Proton donor/acceptor" evidence="9">
    <location>
        <position position="228"/>
    </location>
</feature>
<dbReference type="SUPFAM" id="SSF55166">
    <property type="entry name" value="Hedgehog/DD-peptidase"/>
    <property type="match status" value="1"/>
</dbReference>
<evidence type="ECO:0000256" key="1">
    <source>
        <dbReference type="ARBA" id="ARBA00001362"/>
    </source>
</evidence>
<name>A0A839F7A0_9GAMM</name>
<dbReference type="InterPro" id="IPR000755">
    <property type="entry name" value="A_A_dipeptidase"/>
</dbReference>
<dbReference type="Gene3D" id="3.30.1380.10">
    <property type="match status" value="1"/>
</dbReference>
<comment type="cofactor">
    <cofactor evidence="9">
        <name>Zn(2+)</name>
        <dbReference type="ChEBI" id="CHEBI:29105"/>
    </cofactor>
    <text evidence="9">Binds 1 zinc ion per subunit.</text>
</comment>
<feature type="chain" id="PRO_5032547259" description="D-alanyl-D-alanine dipeptidase" evidence="10">
    <location>
        <begin position="29"/>
        <end position="254"/>
    </location>
</feature>
<keyword evidence="8" id="KW-0961">Cell wall biogenesis/degradation</keyword>
<keyword evidence="6 9" id="KW-0224">Dipeptidase</keyword>
<keyword evidence="7 9" id="KW-0482">Metalloprotease</keyword>
<keyword evidence="12" id="KW-1185">Reference proteome</keyword>
<dbReference type="Pfam" id="PF01427">
    <property type="entry name" value="Peptidase_M15"/>
    <property type="match status" value="1"/>
</dbReference>
<reference evidence="11 12" key="1">
    <citation type="submission" date="2020-07" db="EMBL/GenBank/DDBJ databases">
        <title>Genomic Encyclopedia of Type Strains, Phase IV (KMG-V): Genome sequencing to study the core and pangenomes of soil and plant-associated prokaryotes.</title>
        <authorList>
            <person name="Whitman W."/>
        </authorList>
    </citation>
    <scope>NUCLEOTIDE SEQUENCE [LARGE SCALE GENOMIC DNA]</scope>
    <source>
        <strain evidence="11 12">RH2WT43</strain>
    </source>
</reference>
<keyword evidence="10" id="KW-0732">Signal</keyword>
<evidence type="ECO:0000256" key="9">
    <source>
        <dbReference type="HAMAP-Rule" id="MF_01924"/>
    </source>
</evidence>
<keyword evidence="5 9" id="KW-0862">Zinc</keyword>
<evidence type="ECO:0000256" key="6">
    <source>
        <dbReference type="ARBA" id="ARBA00022997"/>
    </source>
</evidence>
<accession>A0A839F7A0</accession>
<comment type="caution">
    <text evidence="11">The sequence shown here is derived from an EMBL/GenBank/DDBJ whole genome shotgun (WGS) entry which is preliminary data.</text>
</comment>
<dbReference type="GO" id="GO:0008237">
    <property type="term" value="F:metallopeptidase activity"/>
    <property type="evidence" value="ECO:0007669"/>
    <property type="project" value="UniProtKB-KW"/>
</dbReference>
<dbReference type="HAMAP" id="MF_01924">
    <property type="entry name" value="A_A_dipeptidase"/>
    <property type="match status" value="1"/>
</dbReference>
<sequence>MDARPIPPVARRGLAFALGACVAALVHAREPATAAPYFHIDPVRPVAELLPIALAATPPVEHGDFRASDLVELTTLDPGIRLDIRYATSRNFLGTPLYSEARAFLQRPAADALVRVQRALARDGYGLLVHDAYRPWYVTRLFWDATPVDKHAFVADPATGSRHNRGCAVDLTLYALADGDAVDMPSLYDEMSERAYPGYAGGTAEQRARRDLLRRRMEAEGFSVYATEWWHFDYRGWPAYAIQNVRFEDIATKP</sequence>
<evidence type="ECO:0000256" key="3">
    <source>
        <dbReference type="ARBA" id="ARBA00022723"/>
    </source>
</evidence>
<dbReference type="CDD" id="cd14840">
    <property type="entry name" value="D-Ala-D-Ala_dipeptidase_Aad"/>
    <property type="match status" value="1"/>
</dbReference>
<evidence type="ECO:0000256" key="10">
    <source>
        <dbReference type="SAM" id="SignalP"/>
    </source>
</evidence>
<dbReference type="Proteomes" id="UP000550401">
    <property type="component" value="Unassembled WGS sequence"/>
</dbReference>
<comment type="similarity">
    <text evidence="9">Belongs to the peptidase M15D family.</text>
</comment>
<feature type="signal peptide" evidence="10">
    <location>
        <begin position="1"/>
        <end position="28"/>
    </location>
</feature>
<dbReference type="EC" id="3.4.13.22" evidence="9"/>
<dbReference type="PANTHER" id="PTHR43126:SF1">
    <property type="entry name" value="D-ALANYL-D-ALANINE DIPEPTIDASE"/>
    <property type="match status" value="1"/>
</dbReference>
<protein>
    <recommendedName>
        <fullName evidence="9">D-alanyl-D-alanine dipeptidase</fullName>
        <shortName evidence="9">D-Ala-D-Ala dipeptidase</shortName>
        <ecNumber evidence="9">3.4.13.22</ecNumber>
    </recommendedName>
</protein>
<keyword evidence="2 9" id="KW-0645">Protease</keyword>
<evidence type="ECO:0000256" key="8">
    <source>
        <dbReference type="ARBA" id="ARBA00023316"/>
    </source>
</evidence>
<feature type="binding site" evidence="9">
    <location>
        <position position="170"/>
    </location>
    <ligand>
        <name>Zn(2+)</name>
        <dbReference type="ChEBI" id="CHEBI:29105"/>
        <note>catalytic</note>
    </ligand>
</feature>
<feature type="site" description="Transition state stabilizer" evidence="9">
    <location>
        <position position="134"/>
    </location>
</feature>
<dbReference type="PANTHER" id="PTHR43126">
    <property type="entry name" value="D-ALANYL-D-ALANINE DIPEPTIDASE"/>
    <property type="match status" value="1"/>
</dbReference>
<evidence type="ECO:0000256" key="2">
    <source>
        <dbReference type="ARBA" id="ARBA00022670"/>
    </source>
</evidence>
<evidence type="ECO:0000313" key="12">
    <source>
        <dbReference type="Proteomes" id="UP000550401"/>
    </source>
</evidence>
<dbReference type="InterPro" id="IPR009045">
    <property type="entry name" value="Zn_M74/Hedgehog-like"/>
</dbReference>
<evidence type="ECO:0000256" key="4">
    <source>
        <dbReference type="ARBA" id="ARBA00022801"/>
    </source>
</evidence>
<dbReference type="EMBL" id="JACGXL010000003">
    <property type="protein sequence ID" value="MBA8888094.1"/>
    <property type="molecule type" value="Genomic_DNA"/>
</dbReference>
<dbReference type="GO" id="GO:0008270">
    <property type="term" value="F:zinc ion binding"/>
    <property type="evidence" value="ECO:0007669"/>
    <property type="project" value="UniProtKB-UniRule"/>
</dbReference>
<feature type="binding site" evidence="9">
    <location>
        <position position="231"/>
    </location>
    <ligand>
        <name>Zn(2+)</name>
        <dbReference type="ChEBI" id="CHEBI:29105"/>
        <note>catalytic</note>
    </ligand>
</feature>
<gene>
    <name evidence="9" type="primary">ddpX</name>
    <name evidence="11" type="ORF">FHW12_002318</name>
</gene>
<evidence type="ECO:0000256" key="7">
    <source>
        <dbReference type="ARBA" id="ARBA00023049"/>
    </source>
</evidence>
<dbReference type="GO" id="GO:0160237">
    <property type="term" value="F:D-Ala-D-Ala dipeptidase activity"/>
    <property type="evidence" value="ECO:0007669"/>
    <property type="project" value="UniProtKB-EC"/>
</dbReference>